<gene>
    <name evidence="1" type="ORF">E5355_06250</name>
</gene>
<evidence type="ECO:0000313" key="1">
    <source>
        <dbReference type="EMBL" id="TGY07564.1"/>
    </source>
</evidence>
<organism evidence="1 2">
    <name type="scientific">Bacteroides muris</name>
    <name type="common">ex Afrizal et al. 2022</name>
    <dbReference type="NCBI Taxonomy" id="2516960"/>
    <lineage>
        <taxon>Bacteria</taxon>
        <taxon>Pseudomonadati</taxon>
        <taxon>Bacteroidota</taxon>
        <taxon>Bacteroidia</taxon>
        <taxon>Bacteroidales</taxon>
        <taxon>Bacteroidaceae</taxon>
        <taxon>Bacteroides</taxon>
    </lineage>
</organism>
<protein>
    <submittedName>
        <fullName evidence="1">Uncharacterized protein</fullName>
    </submittedName>
</protein>
<sequence length="93" mass="11037">MNRLKTFFRKESTETEYTYHSPFNEATGNLCQIRRMPYRFSGYSHPFITVKTIGQITVFPGRLFNLWRLNIINRIRAKRIIGSIIIIFLLVPI</sequence>
<dbReference type="EMBL" id="SRYZ01000009">
    <property type="protein sequence ID" value="TGY07564.1"/>
    <property type="molecule type" value="Genomic_DNA"/>
</dbReference>
<name>A0A4S2B394_9BACE</name>
<keyword evidence="2" id="KW-1185">Reference proteome</keyword>
<reference evidence="1 2" key="1">
    <citation type="submission" date="2019-04" db="EMBL/GenBank/DDBJ databases">
        <title>Microbes associate with the intestines of laboratory mice.</title>
        <authorList>
            <person name="Navarre W."/>
            <person name="Wong E."/>
            <person name="Huang K."/>
            <person name="Tropini C."/>
            <person name="Ng K."/>
            <person name="Yu B."/>
        </authorList>
    </citation>
    <scope>NUCLEOTIDE SEQUENCE [LARGE SCALE GENOMIC DNA]</scope>
    <source>
        <strain evidence="1 2">NM69_E16B</strain>
    </source>
</reference>
<dbReference type="AlphaFoldDB" id="A0A4S2B394"/>
<dbReference type="Proteomes" id="UP000310532">
    <property type="component" value="Unassembled WGS sequence"/>
</dbReference>
<comment type="caution">
    <text evidence="1">The sequence shown here is derived from an EMBL/GenBank/DDBJ whole genome shotgun (WGS) entry which is preliminary data.</text>
</comment>
<evidence type="ECO:0000313" key="2">
    <source>
        <dbReference type="Proteomes" id="UP000310532"/>
    </source>
</evidence>
<proteinExistence type="predicted"/>
<accession>A0A4S2B394</accession>